<reference evidence="10" key="2">
    <citation type="submission" date="2015-01" db="EMBL/GenBank/DDBJ databases">
        <title>Evolutionary Origins and Diversification of the Mycorrhizal Mutualists.</title>
        <authorList>
            <consortium name="DOE Joint Genome Institute"/>
            <consortium name="Mycorrhizal Genomics Consortium"/>
            <person name="Kohler A."/>
            <person name="Kuo A."/>
            <person name="Nagy L.G."/>
            <person name="Floudas D."/>
            <person name="Copeland A."/>
            <person name="Barry K.W."/>
            <person name="Cichocki N."/>
            <person name="Veneault-Fourrey C."/>
            <person name="LaButti K."/>
            <person name="Lindquist E.A."/>
            <person name="Lipzen A."/>
            <person name="Lundell T."/>
            <person name="Morin E."/>
            <person name="Murat C."/>
            <person name="Riley R."/>
            <person name="Ohm R."/>
            <person name="Sun H."/>
            <person name="Tunlid A."/>
            <person name="Henrissat B."/>
            <person name="Grigoriev I.V."/>
            <person name="Hibbett D.S."/>
            <person name="Martin F."/>
        </authorList>
    </citation>
    <scope>NUCLEOTIDE SEQUENCE [LARGE SCALE GENOMIC DNA]</scope>
    <source>
        <strain evidence="10">MUT 4182</strain>
    </source>
</reference>
<dbReference type="OrthoDB" id="10030083at2759"/>
<evidence type="ECO:0000313" key="9">
    <source>
        <dbReference type="EMBL" id="KIO26300.1"/>
    </source>
</evidence>
<organism evidence="9 10">
    <name type="scientific">Tulasnella calospora MUT 4182</name>
    <dbReference type="NCBI Taxonomy" id="1051891"/>
    <lineage>
        <taxon>Eukaryota</taxon>
        <taxon>Fungi</taxon>
        <taxon>Dikarya</taxon>
        <taxon>Basidiomycota</taxon>
        <taxon>Agaricomycotina</taxon>
        <taxon>Agaricomycetes</taxon>
        <taxon>Cantharellales</taxon>
        <taxon>Tulasnellaceae</taxon>
        <taxon>Tulasnella</taxon>
    </lineage>
</organism>
<dbReference type="CDD" id="cd03390">
    <property type="entry name" value="PAP2_containing_1_like"/>
    <property type="match status" value="1"/>
</dbReference>
<reference evidence="9 10" key="1">
    <citation type="submission" date="2014-04" db="EMBL/GenBank/DDBJ databases">
        <authorList>
            <consortium name="DOE Joint Genome Institute"/>
            <person name="Kuo A."/>
            <person name="Girlanda M."/>
            <person name="Perotto S."/>
            <person name="Kohler A."/>
            <person name="Nagy L.G."/>
            <person name="Floudas D."/>
            <person name="Copeland A."/>
            <person name="Barry K.W."/>
            <person name="Cichocki N."/>
            <person name="Veneault-Fourrey C."/>
            <person name="LaButti K."/>
            <person name="Lindquist E.A."/>
            <person name="Lipzen A."/>
            <person name="Lundell T."/>
            <person name="Morin E."/>
            <person name="Murat C."/>
            <person name="Sun H."/>
            <person name="Tunlid A."/>
            <person name="Henrissat B."/>
            <person name="Grigoriev I.V."/>
            <person name="Hibbett D.S."/>
            <person name="Martin F."/>
            <person name="Nordberg H.P."/>
            <person name="Cantor M.N."/>
            <person name="Hua S.X."/>
        </authorList>
    </citation>
    <scope>NUCLEOTIDE SEQUENCE [LARGE SCALE GENOMIC DNA]</scope>
    <source>
        <strain evidence="9 10">MUT 4182</strain>
    </source>
</reference>
<proteinExistence type="inferred from homology"/>
<gene>
    <name evidence="9" type="ORF">M407DRAFT_235323</name>
</gene>
<comment type="similarity">
    <text evidence="2">Belongs to the PA-phosphatase related phosphoesterase family.</text>
</comment>
<dbReference type="PANTHER" id="PTHR10165:SF84">
    <property type="entry name" value="PHOSPHATIDIC ACID PHOSPHATASE BETA"/>
    <property type="match status" value="1"/>
</dbReference>
<feature type="transmembrane region" description="Helical" evidence="7">
    <location>
        <begin position="93"/>
        <end position="114"/>
    </location>
</feature>
<dbReference type="Proteomes" id="UP000054248">
    <property type="component" value="Unassembled WGS sequence"/>
</dbReference>
<evidence type="ECO:0000256" key="2">
    <source>
        <dbReference type="ARBA" id="ARBA00008816"/>
    </source>
</evidence>
<feature type="compositionally biased region" description="Polar residues" evidence="6">
    <location>
        <begin position="1"/>
        <end position="14"/>
    </location>
</feature>
<dbReference type="InterPro" id="IPR000326">
    <property type="entry name" value="PAP2/HPO"/>
</dbReference>
<evidence type="ECO:0000256" key="4">
    <source>
        <dbReference type="ARBA" id="ARBA00022989"/>
    </source>
</evidence>
<evidence type="ECO:0000256" key="5">
    <source>
        <dbReference type="ARBA" id="ARBA00023136"/>
    </source>
</evidence>
<dbReference type="Pfam" id="PF01569">
    <property type="entry name" value="PAP2"/>
    <property type="match status" value="1"/>
</dbReference>
<dbReference type="InterPro" id="IPR036938">
    <property type="entry name" value="PAP2/HPO_sf"/>
</dbReference>
<keyword evidence="5 7" id="KW-0472">Membrane</keyword>
<dbReference type="GO" id="GO:0008195">
    <property type="term" value="F:phosphatidate phosphatase activity"/>
    <property type="evidence" value="ECO:0007669"/>
    <property type="project" value="TreeGrafter"/>
</dbReference>
<evidence type="ECO:0000313" key="10">
    <source>
        <dbReference type="Proteomes" id="UP000054248"/>
    </source>
</evidence>
<keyword evidence="10" id="KW-1185">Reference proteome</keyword>
<feature type="domain" description="Phosphatidic acid phosphatase type 2/haloperoxidase" evidence="8">
    <location>
        <begin position="129"/>
        <end position="276"/>
    </location>
</feature>
<name>A0A0C3Q8U3_9AGAM</name>
<evidence type="ECO:0000256" key="6">
    <source>
        <dbReference type="SAM" id="MobiDB-lite"/>
    </source>
</evidence>
<dbReference type="HOGENOM" id="CLU_021458_0_0_1"/>
<protein>
    <recommendedName>
        <fullName evidence="8">Phosphatidic acid phosphatase type 2/haloperoxidase domain-containing protein</fullName>
    </recommendedName>
</protein>
<dbReference type="STRING" id="1051891.A0A0C3Q8U3"/>
<dbReference type="Gene3D" id="1.20.144.10">
    <property type="entry name" value="Phosphatidic acid phosphatase type 2/haloperoxidase"/>
    <property type="match status" value="1"/>
</dbReference>
<evidence type="ECO:0000256" key="1">
    <source>
        <dbReference type="ARBA" id="ARBA00004141"/>
    </source>
</evidence>
<dbReference type="GO" id="GO:0006644">
    <property type="term" value="P:phospholipid metabolic process"/>
    <property type="evidence" value="ECO:0007669"/>
    <property type="project" value="InterPro"/>
</dbReference>
<dbReference type="PANTHER" id="PTHR10165">
    <property type="entry name" value="LIPID PHOSPHATE PHOSPHATASE"/>
    <property type="match status" value="1"/>
</dbReference>
<dbReference type="GO" id="GO:0046839">
    <property type="term" value="P:phospholipid dephosphorylation"/>
    <property type="evidence" value="ECO:0007669"/>
    <property type="project" value="TreeGrafter"/>
</dbReference>
<feature type="transmembrane region" description="Helical" evidence="7">
    <location>
        <begin position="230"/>
        <end position="252"/>
    </location>
</feature>
<dbReference type="SUPFAM" id="SSF48317">
    <property type="entry name" value="Acid phosphatase/Vanadium-dependent haloperoxidase"/>
    <property type="match status" value="1"/>
</dbReference>
<sequence length="382" mass="42050">MSNTAQPVVPNNNIAPGGAYNDKGAQRGGFTKGFTFGGWFRLHAFDLLIMLFMGMIGLGVYFARPAPTRDFPITFNDGEIVYPQYAYPLRKEIVPIWLAALLSFIVPFFFFCLFQIRRRSLYDLFTTTLGLIQSLETAAVFQVFIKWLIGGFRPHFLAVCKPNVQGPGSGTGFQQIYYTREVCTGDEKEINDSLESFPSGHSTAAFAGFVYLFLYFNAQLKVNSDHRPAYWKIILTIAPLLGATLIAGALTIDKFHHWYDTFAGAVIGTLCAVMIYRATFASVLDFRFNHIILPRDYSLLARHLPPQKFGYSPYVACADYHINDQLPFTREGGWGHFQGFTGAPFDASALGASSGMGMTGGPGVGAGNGTGGGMFHRGHNAV</sequence>
<keyword evidence="3 7" id="KW-0812">Transmembrane</keyword>
<comment type="subcellular location">
    <subcellularLocation>
        <location evidence="1">Membrane</location>
        <topology evidence="1">Multi-pass membrane protein</topology>
    </subcellularLocation>
</comment>
<dbReference type="SMART" id="SM00014">
    <property type="entry name" value="acidPPc"/>
    <property type="match status" value="1"/>
</dbReference>
<dbReference type="EMBL" id="KN823026">
    <property type="protein sequence ID" value="KIO26300.1"/>
    <property type="molecule type" value="Genomic_DNA"/>
</dbReference>
<evidence type="ECO:0000259" key="8">
    <source>
        <dbReference type="SMART" id="SM00014"/>
    </source>
</evidence>
<feature type="transmembrane region" description="Helical" evidence="7">
    <location>
        <begin position="200"/>
        <end position="218"/>
    </location>
</feature>
<feature type="transmembrane region" description="Helical" evidence="7">
    <location>
        <begin position="121"/>
        <end position="145"/>
    </location>
</feature>
<keyword evidence="4 7" id="KW-1133">Transmembrane helix</keyword>
<feature type="transmembrane region" description="Helical" evidence="7">
    <location>
        <begin position="258"/>
        <end position="278"/>
    </location>
</feature>
<evidence type="ECO:0000256" key="7">
    <source>
        <dbReference type="SAM" id="Phobius"/>
    </source>
</evidence>
<evidence type="ECO:0000256" key="3">
    <source>
        <dbReference type="ARBA" id="ARBA00022692"/>
    </source>
</evidence>
<dbReference type="InterPro" id="IPR043216">
    <property type="entry name" value="PAP-like"/>
</dbReference>
<feature type="region of interest" description="Disordered" evidence="6">
    <location>
        <begin position="1"/>
        <end position="20"/>
    </location>
</feature>
<accession>A0A0C3Q8U3</accession>
<dbReference type="AlphaFoldDB" id="A0A0C3Q8U3"/>
<feature type="transmembrane region" description="Helical" evidence="7">
    <location>
        <begin position="42"/>
        <end position="63"/>
    </location>
</feature>
<dbReference type="GO" id="GO:0016020">
    <property type="term" value="C:membrane"/>
    <property type="evidence" value="ECO:0007669"/>
    <property type="project" value="UniProtKB-SubCell"/>
</dbReference>